<dbReference type="EMBL" id="CAADFF010000034">
    <property type="protein sequence ID" value="VFJ92338.1"/>
    <property type="molecule type" value="Genomic_DNA"/>
</dbReference>
<evidence type="ECO:0000256" key="11">
    <source>
        <dbReference type="HAMAP-Rule" id="MF_00127"/>
    </source>
</evidence>
<dbReference type="InterPro" id="IPR036621">
    <property type="entry name" value="Anticodon-bd_dom_sf"/>
</dbReference>
<organism evidence="14">
    <name type="scientific">Candidatus Kentrum sp. LFY</name>
    <dbReference type="NCBI Taxonomy" id="2126342"/>
    <lineage>
        <taxon>Bacteria</taxon>
        <taxon>Pseudomonadati</taxon>
        <taxon>Pseudomonadota</taxon>
        <taxon>Gammaproteobacteria</taxon>
        <taxon>Candidatus Kentrum</taxon>
    </lineage>
</organism>
<dbReference type="EC" id="6.1.1.21" evidence="11"/>
<dbReference type="CDD" id="cd00773">
    <property type="entry name" value="HisRS-like_core"/>
    <property type="match status" value="1"/>
</dbReference>
<dbReference type="EMBL" id="CAADFH010000081">
    <property type="protein sequence ID" value="VFJ98315.1"/>
    <property type="molecule type" value="Genomic_DNA"/>
</dbReference>
<dbReference type="Gene3D" id="3.40.50.800">
    <property type="entry name" value="Anticodon-binding domain"/>
    <property type="match status" value="1"/>
</dbReference>
<comment type="subcellular location">
    <subcellularLocation>
        <location evidence="1 11">Cytoplasm</location>
    </subcellularLocation>
</comment>
<dbReference type="PANTHER" id="PTHR43707">
    <property type="entry name" value="HISTIDYL-TRNA SYNTHETASE"/>
    <property type="match status" value="1"/>
</dbReference>
<evidence type="ECO:0000256" key="7">
    <source>
        <dbReference type="ARBA" id="ARBA00022840"/>
    </source>
</evidence>
<comment type="catalytic activity">
    <reaction evidence="10 11">
        <text>tRNA(His) + L-histidine + ATP = L-histidyl-tRNA(His) + AMP + diphosphate + H(+)</text>
        <dbReference type="Rhea" id="RHEA:17313"/>
        <dbReference type="Rhea" id="RHEA-COMP:9665"/>
        <dbReference type="Rhea" id="RHEA-COMP:9689"/>
        <dbReference type="ChEBI" id="CHEBI:15378"/>
        <dbReference type="ChEBI" id="CHEBI:30616"/>
        <dbReference type="ChEBI" id="CHEBI:33019"/>
        <dbReference type="ChEBI" id="CHEBI:57595"/>
        <dbReference type="ChEBI" id="CHEBI:78442"/>
        <dbReference type="ChEBI" id="CHEBI:78527"/>
        <dbReference type="ChEBI" id="CHEBI:456215"/>
        <dbReference type="EC" id="6.1.1.21"/>
    </reaction>
</comment>
<keyword evidence="6 11" id="KW-0547">Nucleotide-binding</keyword>
<feature type="binding site" evidence="12">
    <location>
        <position position="114"/>
    </location>
    <ligand>
        <name>L-histidine</name>
        <dbReference type="ChEBI" id="CHEBI:57595"/>
    </ligand>
</feature>
<keyword evidence="5 11" id="KW-0436">Ligase</keyword>
<protein>
    <recommendedName>
        <fullName evidence="11">Histidine--tRNA ligase</fullName>
        <ecNumber evidence="11">6.1.1.21</ecNumber>
    </recommendedName>
    <alternativeName>
        <fullName evidence="11">Histidyl-tRNA synthetase</fullName>
        <shortName evidence="11">HisRS</shortName>
    </alternativeName>
</protein>
<dbReference type="FunFam" id="3.30.930.10:FF:000005">
    <property type="entry name" value="Histidine--tRNA ligase"/>
    <property type="match status" value="1"/>
</dbReference>
<evidence type="ECO:0000256" key="5">
    <source>
        <dbReference type="ARBA" id="ARBA00022598"/>
    </source>
</evidence>
<keyword evidence="4 11" id="KW-0963">Cytoplasm</keyword>
<feature type="binding site" evidence="12">
    <location>
        <begin position="84"/>
        <end position="86"/>
    </location>
    <ligand>
        <name>L-histidine</name>
        <dbReference type="ChEBI" id="CHEBI:57595"/>
    </ligand>
</feature>
<feature type="binding site" evidence="12">
    <location>
        <position position="128"/>
    </location>
    <ligand>
        <name>L-histidine</name>
        <dbReference type="ChEBI" id="CHEBI:57595"/>
    </ligand>
</feature>
<dbReference type="Pfam" id="PF03129">
    <property type="entry name" value="HGTP_anticodon"/>
    <property type="match status" value="1"/>
</dbReference>
<dbReference type="Gene3D" id="3.30.930.10">
    <property type="entry name" value="Bira Bifunctional Protein, Domain 2"/>
    <property type="match status" value="1"/>
</dbReference>
<dbReference type="GO" id="GO:0006427">
    <property type="term" value="P:histidyl-tRNA aminoacylation"/>
    <property type="evidence" value="ECO:0007669"/>
    <property type="project" value="UniProtKB-UniRule"/>
</dbReference>
<feature type="binding site" evidence="12">
    <location>
        <position position="259"/>
    </location>
    <ligand>
        <name>L-histidine</name>
        <dbReference type="ChEBI" id="CHEBI:57595"/>
    </ligand>
</feature>
<keyword evidence="9 11" id="KW-0030">Aminoacyl-tRNA synthetase</keyword>
<dbReference type="NCBIfam" id="TIGR00442">
    <property type="entry name" value="hisS"/>
    <property type="match status" value="1"/>
</dbReference>
<accession>A0A450UIH7</accession>
<reference evidence="14" key="1">
    <citation type="submission" date="2019-02" db="EMBL/GenBank/DDBJ databases">
        <authorList>
            <person name="Gruber-Vodicka R. H."/>
            <person name="Seah K. B. B."/>
        </authorList>
    </citation>
    <scope>NUCLEOTIDE SEQUENCE</scope>
    <source>
        <strain evidence="15">BECK_M6</strain>
        <strain evidence="14">BECK_M7</strain>
    </source>
</reference>
<evidence type="ECO:0000256" key="3">
    <source>
        <dbReference type="ARBA" id="ARBA00011738"/>
    </source>
</evidence>
<feature type="binding site" evidence="12">
    <location>
        <position position="132"/>
    </location>
    <ligand>
        <name>L-histidine</name>
        <dbReference type="ChEBI" id="CHEBI:57595"/>
    </ligand>
</feature>
<keyword evidence="7 11" id="KW-0067">ATP-binding</keyword>
<dbReference type="GO" id="GO:0004821">
    <property type="term" value="F:histidine-tRNA ligase activity"/>
    <property type="evidence" value="ECO:0007669"/>
    <property type="project" value="UniProtKB-UniRule"/>
</dbReference>
<dbReference type="GO" id="GO:0005524">
    <property type="term" value="F:ATP binding"/>
    <property type="evidence" value="ECO:0007669"/>
    <property type="project" value="UniProtKB-UniRule"/>
</dbReference>
<dbReference type="SUPFAM" id="SSF52954">
    <property type="entry name" value="Class II aaRS ABD-related"/>
    <property type="match status" value="1"/>
</dbReference>
<evidence type="ECO:0000256" key="8">
    <source>
        <dbReference type="ARBA" id="ARBA00022917"/>
    </source>
</evidence>
<dbReference type="InterPro" id="IPR006195">
    <property type="entry name" value="aa-tRNA-synth_II"/>
</dbReference>
<dbReference type="InterPro" id="IPR041715">
    <property type="entry name" value="HisRS-like_core"/>
</dbReference>
<feature type="binding site" evidence="12">
    <location>
        <begin position="263"/>
        <end position="264"/>
    </location>
    <ligand>
        <name>L-histidine</name>
        <dbReference type="ChEBI" id="CHEBI:57595"/>
    </ligand>
</feature>
<dbReference type="SUPFAM" id="SSF55681">
    <property type="entry name" value="Class II aaRS and biotin synthetases"/>
    <property type="match status" value="1"/>
</dbReference>
<proteinExistence type="inferred from homology"/>
<dbReference type="Pfam" id="PF13393">
    <property type="entry name" value="tRNA-synt_His"/>
    <property type="match status" value="1"/>
</dbReference>
<dbReference type="GO" id="GO:0005737">
    <property type="term" value="C:cytoplasm"/>
    <property type="evidence" value="ECO:0007669"/>
    <property type="project" value="UniProtKB-SubCell"/>
</dbReference>
<evidence type="ECO:0000313" key="14">
    <source>
        <dbReference type="EMBL" id="VFJ92338.1"/>
    </source>
</evidence>
<dbReference type="InterPro" id="IPR004154">
    <property type="entry name" value="Anticodon-bd"/>
</dbReference>
<dbReference type="HAMAP" id="MF_00127">
    <property type="entry name" value="His_tRNA_synth"/>
    <property type="match status" value="1"/>
</dbReference>
<dbReference type="PIRSF" id="PIRSF001549">
    <property type="entry name" value="His-tRNA_synth"/>
    <property type="match status" value="1"/>
</dbReference>
<evidence type="ECO:0000259" key="13">
    <source>
        <dbReference type="PROSITE" id="PS50862"/>
    </source>
</evidence>
<dbReference type="InterPro" id="IPR004516">
    <property type="entry name" value="HisRS/HisZ"/>
</dbReference>
<evidence type="ECO:0000313" key="15">
    <source>
        <dbReference type="EMBL" id="VFJ98315.1"/>
    </source>
</evidence>
<dbReference type="AlphaFoldDB" id="A0A450UIH7"/>
<evidence type="ECO:0000256" key="1">
    <source>
        <dbReference type="ARBA" id="ARBA00004496"/>
    </source>
</evidence>
<gene>
    <name evidence="11" type="primary">hisS</name>
    <name evidence="15" type="ORF">BECKLFY1418A_GA0070994_10819</name>
    <name evidence="14" type="ORF">BECKLFY1418B_GA0070995_10341</name>
</gene>
<comment type="subunit">
    <text evidence="3 11">Homodimer.</text>
</comment>
<sequence>MSNKKIQAIRGMGDILPSDTPYWQYVEDTARAILSTYGYGEIRIPMVEKTELFARSIGEVTDIVEKEMYTFTDRSGDSLSLRPEGTAGCVRAGIEHHLLRNQVQRLWYLGPMFRHERPQKGRYRQFHQIGVEAFGIAGPAIDAELLLTTARLWRELKVSGLRLELNSLCAGEERDHYRSALIDYFSARADELDETSRRRLHTNPLRILDTKNPDLWPIVQRAPRIAEFWNGETRAHFEELLSILDAVKIDYIVNPYLVRGLDYYTGTVFEWTTDRLGAQAAVCAGGRFDALVSEMGEPATPAMGYAIGLERLVDLIKGDEIILPESTPHAYLVAVGENVARGGKVLAEELRDGFPKLRLIVDLDAGGFKAKLKRADRSNARIALILGENEMASRQVTVKHLRDQTPQYTLARSELDDYVGTLLFEK</sequence>
<dbReference type="PROSITE" id="PS50862">
    <property type="entry name" value="AA_TRNA_LIGASE_II"/>
    <property type="match status" value="1"/>
</dbReference>
<dbReference type="InterPro" id="IPR045864">
    <property type="entry name" value="aa-tRNA-synth_II/BPL/LPL"/>
</dbReference>
<evidence type="ECO:0000256" key="4">
    <source>
        <dbReference type="ARBA" id="ARBA00022490"/>
    </source>
</evidence>
<dbReference type="PANTHER" id="PTHR43707:SF1">
    <property type="entry name" value="HISTIDINE--TRNA LIGASE, MITOCHONDRIAL-RELATED"/>
    <property type="match status" value="1"/>
</dbReference>
<evidence type="ECO:0000256" key="6">
    <source>
        <dbReference type="ARBA" id="ARBA00022741"/>
    </source>
</evidence>
<comment type="similarity">
    <text evidence="2 11">Belongs to the class-II aminoacyl-tRNA synthetase family.</text>
</comment>
<evidence type="ECO:0000256" key="12">
    <source>
        <dbReference type="PIRSR" id="PIRSR001549-1"/>
    </source>
</evidence>
<evidence type="ECO:0000256" key="2">
    <source>
        <dbReference type="ARBA" id="ARBA00008226"/>
    </source>
</evidence>
<evidence type="ECO:0000256" key="10">
    <source>
        <dbReference type="ARBA" id="ARBA00047639"/>
    </source>
</evidence>
<keyword evidence="8 11" id="KW-0648">Protein biosynthesis</keyword>
<evidence type="ECO:0000256" key="9">
    <source>
        <dbReference type="ARBA" id="ARBA00023146"/>
    </source>
</evidence>
<feature type="domain" description="Aminoacyl-transfer RNA synthetases class-II family profile" evidence="13">
    <location>
        <begin position="1"/>
        <end position="324"/>
    </location>
</feature>
<name>A0A450UIH7_9GAMM</name>
<dbReference type="InterPro" id="IPR015807">
    <property type="entry name" value="His-tRNA-ligase"/>
</dbReference>